<dbReference type="PROSITE" id="PS52016">
    <property type="entry name" value="TONB_DEPENDENT_REC_3"/>
    <property type="match status" value="1"/>
</dbReference>
<keyword evidence="6 8" id="KW-0472">Membrane</keyword>
<dbReference type="InterPro" id="IPR039426">
    <property type="entry name" value="TonB-dep_rcpt-like"/>
</dbReference>
<evidence type="ECO:0000256" key="6">
    <source>
        <dbReference type="ARBA" id="ARBA00023136"/>
    </source>
</evidence>
<comment type="subcellular location">
    <subcellularLocation>
        <location evidence="1 8">Cell outer membrane</location>
        <topology evidence="1 8">Multi-pass membrane protein</topology>
    </subcellularLocation>
</comment>
<feature type="chain" id="PRO_5022813256" evidence="10">
    <location>
        <begin position="23"/>
        <end position="1007"/>
    </location>
</feature>
<keyword evidence="5 9" id="KW-0798">TonB box</keyword>
<dbReference type="Gene3D" id="2.170.130.10">
    <property type="entry name" value="TonB-dependent receptor, plug domain"/>
    <property type="match status" value="1"/>
</dbReference>
<keyword evidence="7 8" id="KW-0998">Cell outer membrane</keyword>
<dbReference type="InterPro" id="IPR000531">
    <property type="entry name" value="Beta-barrel_TonB"/>
</dbReference>
<keyword evidence="13" id="KW-0675">Receptor</keyword>
<dbReference type="InterPro" id="IPR012910">
    <property type="entry name" value="Plug_dom"/>
</dbReference>
<evidence type="ECO:0000256" key="5">
    <source>
        <dbReference type="ARBA" id="ARBA00023077"/>
    </source>
</evidence>
<keyword evidence="3 8" id="KW-1134">Transmembrane beta strand</keyword>
<feature type="domain" description="TonB-dependent receptor plug" evidence="12">
    <location>
        <begin position="116"/>
        <end position="236"/>
    </location>
</feature>
<evidence type="ECO:0000259" key="12">
    <source>
        <dbReference type="Pfam" id="PF07715"/>
    </source>
</evidence>
<evidence type="ECO:0000259" key="11">
    <source>
        <dbReference type="Pfam" id="PF00593"/>
    </source>
</evidence>
<dbReference type="NCBIfam" id="TIGR04057">
    <property type="entry name" value="SusC_RagA_signa"/>
    <property type="match status" value="1"/>
</dbReference>
<dbReference type="Gene3D" id="2.60.40.1120">
    <property type="entry name" value="Carboxypeptidase-like, regulatory domain"/>
    <property type="match status" value="1"/>
</dbReference>
<dbReference type="SUPFAM" id="SSF49464">
    <property type="entry name" value="Carboxypeptidase regulatory domain-like"/>
    <property type="match status" value="1"/>
</dbReference>
<dbReference type="Proteomes" id="UP000321580">
    <property type="component" value="Unassembled WGS sequence"/>
</dbReference>
<keyword evidence="14" id="KW-1185">Reference proteome</keyword>
<evidence type="ECO:0000256" key="7">
    <source>
        <dbReference type="ARBA" id="ARBA00023237"/>
    </source>
</evidence>
<keyword evidence="4 8" id="KW-0812">Transmembrane</keyword>
<dbReference type="FunFam" id="2.170.130.10:FF:000008">
    <property type="entry name" value="SusC/RagA family TonB-linked outer membrane protein"/>
    <property type="match status" value="1"/>
</dbReference>
<feature type="domain" description="TonB-dependent receptor-like beta-barrel" evidence="11">
    <location>
        <begin position="376"/>
        <end position="963"/>
    </location>
</feature>
<name>A0A5C6RHE9_9BACT</name>
<proteinExistence type="inferred from homology"/>
<evidence type="ECO:0000256" key="4">
    <source>
        <dbReference type="ARBA" id="ARBA00022692"/>
    </source>
</evidence>
<dbReference type="GO" id="GO:0009279">
    <property type="term" value="C:cell outer membrane"/>
    <property type="evidence" value="ECO:0007669"/>
    <property type="project" value="UniProtKB-SubCell"/>
</dbReference>
<keyword evidence="2 8" id="KW-0813">Transport</keyword>
<dbReference type="InterPro" id="IPR037066">
    <property type="entry name" value="Plug_dom_sf"/>
</dbReference>
<evidence type="ECO:0000256" key="8">
    <source>
        <dbReference type="PROSITE-ProRule" id="PRU01360"/>
    </source>
</evidence>
<evidence type="ECO:0000256" key="10">
    <source>
        <dbReference type="SAM" id="SignalP"/>
    </source>
</evidence>
<dbReference type="Pfam" id="PF13715">
    <property type="entry name" value="CarbopepD_reg_2"/>
    <property type="match status" value="1"/>
</dbReference>
<dbReference type="Gene3D" id="2.40.170.20">
    <property type="entry name" value="TonB-dependent receptor, beta-barrel domain"/>
    <property type="match status" value="1"/>
</dbReference>
<dbReference type="InterPro" id="IPR036942">
    <property type="entry name" value="Beta-barrel_TonB_sf"/>
</dbReference>
<dbReference type="InterPro" id="IPR023997">
    <property type="entry name" value="TonB-dep_OMP_SusC/RagA_CS"/>
</dbReference>
<dbReference type="RefSeq" id="WP_147169354.1">
    <property type="nucleotide sequence ID" value="NZ_VOOR01000067.1"/>
</dbReference>
<evidence type="ECO:0000256" key="9">
    <source>
        <dbReference type="RuleBase" id="RU003357"/>
    </source>
</evidence>
<dbReference type="InterPro" id="IPR008969">
    <property type="entry name" value="CarboxyPept-like_regulatory"/>
</dbReference>
<evidence type="ECO:0000313" key="13">
    <source>
        <dbReference type="EMBL" id="TXB61305.1"/>
    </source>
</evidence>
<keyword evidence="10" id="KW-0732">Signal</keyword>
<protein>
    <submittedName>
        <fullName evidence="13">TonB-dependent receptor</fullName>
    </submittedName>
</protein>
<dbReference type="SUPFAM" id="SSF56935">
    <property type="entry name" value="Porins"/>
    <property type="match status" value="1"/>
</dbReference>
<feature type="signal peptide" evidence="10">
    <location>
        <begin position="1"/>
        <end position="22"/>
    </location>
</feature>
<dbReference type="AlphaFoldDB" id="A0A5C6RHE9"/>
<evidence type="ECO:0000313" key="14">
    <source>
        <dbReference type="Proteomes" id="UP000321580"/>
    </source>
</evidence>
<dbReference type="EMBL" id="VOOR01000067">
    <property type="protein sequence ID" value="TXB61305.1"/>
    <property type="molecule type" value="Genomic_DNA"/>
</dbReference>
<dbReference type="Pfam" id="PF00593">
    <property type="entry name" value="TonB_dep_Rec_b-barrel"/>
    <property type="match status" value="1"/>
</dbReference>
<dbReference type="Pfam" id="PF07715">
    <property type="entry name" value="Plug"/>
    <property type="match status" value="1"/>
</dbReference>
<dbReference type="NCBIfam" id="TIGR04056">
    <property type="entry name" value="OMP_RagA_SusC"/>
    <property type="match status" value="1"/>
</dbReference>
<sequence length="1007" mass="108741">MMMKRLSLVLLLLAAGFTAAMAQRTITGTVTDKSGEPLIGASILAEGTSTGTVTDLDGNYSLNVPDGATNLIFSYTGFASMTVELGASNVVDVELEEGIAELEEIVVTGYGTKRSKDVTGSISSISAEDFMEEANVNVQSALRGRAAGVTVQQTSGAPGAGFNVRVRGATSINASNAPLYVVDGVPIISESLSQVAIGGQDQNPLADLNPNEIESIEVLKDASAAAIYGSRGANGVVLITTKSGKAGRTIINFDASYGMQELPQQIDVVNAEDYRAYLEEGYGSPDVGAGGLGGDNNWQDLIFRRSPVQDYNLSASGGNEKTRFYAGLTYSDNQGIIQGTQFTRYSGRLNLDNYVSDKLSFNVNMGFTRSQNSPVQNDNNIFGAVSTAFLLPPTVPLRLENGRFGSAFGLENPVAATTLYDQLIVTNRVIGNIGARYKILPELTFQAKLGLDYLSLREDIFEPSGLQSSVAGTATVGTTNNIRTVATYTLNYQKRFGAHSLNAIAGFEMQEDRLDRTFSQVNDFPGDNFTALSAGASPVSTLGDFTGDNLRSIIGNIDYNYSDRYIFTFTIRRDGSSRFINEQFGIFPAASAAWRISEENFFGGAFFNDLKLRVGYGVNGNNNIGNFLARQLSSAGANYQDTPGLEPTQLGNADLKWETTTQFNVGIDFVLMDGVFSGSVEYFNKITDDLLFNRPVPTTSGFLSVPTNVGSVQNQGIDLLLDAQVINKGDFKWNLTLNASYLQNEILELFNDQPIDVGFGTRLAVGQPIGAFFGHQTDGIFQNQAEVDAHATQPNAQPGDFRFKDISGGAGPDGIVGTADDLPPDGVINDNDRTFIGQALPDWQGGLNSTWSYKGFTLNAYLQYTIGNDIYNNNLAFAEGLNGVFAPTQRSFDGAWRQEGDGDEFPRIAIGDPANNRRRSDRFVEDGSFLRLRTLTLAYNFPQTMLKNVGLSKARLYVSGTNLITFTNYSWYDPEVNTFGNDNVALGTDFLTFPQARAVVFGVNLGF</sequence>
<accession>A0A5C6RHE9</accession>
<dbReference type="OrthoDB" id="9768177at2"/>
<evidence type="ECO:0000256" key="1">
    <source>
        <dbReference type="ARBA" id="ARBA00004571"/>
    </source>
</evidence>
<comment type="similarity">
    <text evidence="8 9">Belongs to the TonB-dependent receptor family.</text>
</comment>
<evidence type="ECO:0000256" key="2">
    <source>
        <dbReference type="ARBA" id="ARBA00022448"/>
    </source>
</evidence>
<organism evidence="13 14">
    <name type="scientific">Phaeodactylibacter luteus</name>
    <dbReference type="NCBI Taxonomy" id="1564516"/>
    <lineage>
        <taxon>Bacteria</taxon>
        <taxon>Pseudomonadati</taxon>
        <taxon>Bacteroidota</taxon>
        <taxon>Saprospiria</taxon>
        <taxon>Saprospirales</taxon>
        <taxon>Haliscomenobacteraceae</taxon>
        <taxon>Phaeodactylibacter</taxon>
    </lineage>
</organism>
<comment type="caution">
    <text evidence="13">The sequence shown here is derived from an EMBL/GenBank/DDBJ whole genome shotgun (WGS) entry which is preliminary data.</text>
</comment>
<reference evidence="13 14" key="1">
    <citation type="submission" date="2019-08" db="EMBL/GenBank/DDBJ databases">
        <title>Genome of Phaeodactylibacter luteus.</title>
        <authorList>
            <person name="Bowman J.P."/>
        </authorList>
    </citation>
    <scope>NUCLEOTIDE SEQUENCE [LARGE SCALE GENOMIC DNA]</scope>
    <source>
        <strain evidence="13 14">KCTC 42180</strain>
    </source>
</reference>
<evidence type="ECO:0000256" key="3">
    <source>
        <dbReference type="ARBA" id="ARBA00022452"/>
    </source>
</evidence>
<dbReference type="InterPro" id="IPR023996">
    <property type="entry name" value="TonB-dep_OMP_SusC/RagA"/>
</dbReference>
<gene>
    <name evidence="13" type="ORF">FRY97_19785</name>
</gene>